<comment type="caution">
    <text evidence="1">The sequence shown here is derived from an EMBL/GenBank/DDBJ whole genome shotgun (WGS) entry which is preliminary data.</text>
</comment>
<sequence>MHREFSWPESMDHELQSIEQLEVGNAGQWLQSQRAKGLDDSAIHLLLALASARFVDHHGPFLGHGIFNGGPMLRAASLLPRPYRNLALLQQTAYVVDLLQQPNYGPYLLLEMLPFIEDTVEASRAQLCATIESGEHALEAEHRLVGLLKTDSAADVHRLLIEIALRQFHENEHRLLIVHRAAQLMDDTRGWTWVEPIFRPAVQYLGTHPIVRHPDIWDVPEDIVEWHGSVANIEAAVEQLIDADYGDETRMLREMLYLRLPLLEIISVTGAEMLCRSGFDAHAVTGIHCILDLLHDSAATPRVKALAVDAALLGQRTRRQKAQRSTWRQLLRPRPLQRTVDELRDIVAHDGSGFYAMEAAGGMLLAGVDATAIARTLMEVALTTSGPFDAIHNVKMLWGQLLETRRSRFPEISWKHLAAGARVVAETAKESTVDVAPIMSLWHSMELFKGH</sequence>
<dbReference type="AlphaFoldDB" id="A0A2T2XEW7"/>
<evidence type="ECO:0000313" key="2">
    <source>
        <dbReference type="Proteomes" id="UP000242972"/>
    </source>
</evidence>
<gene>
    <name evidence="1" type="ORF">C7B46_11595</name>
</gene>
<organism evidence="1 2">
    <name type="scientific">Sulfobacillus benefaciens</name>
    <dbReference type="NCBI Taxonomy" id="453960"/>
    <lineage>
        <taxon>Bacteria</taxon>
        <taxon>Bacillati</taxon>
        <taxon>Bacillota</taxon>
        <taxon>Clostridia</taxon>
        <taxon>Eubacteriales</taxon>
        <taxon>Clostridiales Family XVII. Incertae Sedis</taxon>
        <taxon>Sulfobacillus</taxon>
    </lineage>
</organism>
<dbReference type="Proteomes" id="UP000242972">
    <property type="component" value="Unassembled WGS sequence"/>
</dbReference>
<accession>A0A2T2XEW7</accession>
<reference evidence="1 2" key="1">
    <citation type="journal article" date="2014" name="BMC Genomics">
        <title>Comparison of environmental and isolate Sulfobacillus genomes reveals diverse carbon, sulfur, nitrogen, and hydrogen metabolisms.</title>
        <authorList>
            <person name="Justice N.B."/>
            <person name="Norman A."/>
            <person name="Brown C.T."/>
            <person name="Singh A."/>
            <person name="Thomas B.C."/>
            <person name="Banfield J.F."/>
        </authorList>
    </citation>
    <scope>NUCLEOTIDE SEQUENCE [LARGE SCALE GENOMIC DNA]</scope>
    <source>
        <strain evidence="1">AMDSBA4</strain>
    </source>
</reference>
<protein>
    <submittedName>
        <fullName evidence="1">Uncharacterized protein</fullName>
    </submittedName>
</protein>
<dbReference type="EMBL" id="PXYW01000028">
    <property type="protein sequence ID" value="PSR33039.1"/>
    <property type="molecule type" value="Genomic_DNA"/>
</dbReference>
<name>A0A2T2XEW7_9FIRM</name>
<evidence type="ECO:0000313" key="1">
    <source>
        <dbReference type="EMBL" id="PSR33039.1"/>
    </source>
</evidence>
<proteinExistence type="predicted"/>